<dbReference type="KEGG" id="egu:105057733"/>
<sequence>MAEYVRPTNSMIALSQSRDVPPSDDDDDSSRRSAGDRSRSATAGGGGREPSSGSSGKKPRGRPPGSKNKPKPPVVITRESETAMRPLVLEIAAGCDVLESVAAFARSRRMGISVLSGSGVVANVPLRHPTTNPPVMTLHGRYDILSLSGTVLPPPSAASTASAAPTQVNFSISLAGTQGHVIGGTVAGQLKAAGPVVLVAASFANPEFHRLPLAAPAEDEEAAAAKEDDVKSIGVEAAVPLYGVAGGPRPLTGPLAHRDMVLWAQPSSARTPHPPPPHY</sequence>
<dbReference type="GO" id="GO:0003700">
    <property type="term" value="F:DNA-binding transcription factor activity"/>
    <property type="evidence" value="ECO:0007669"/>
    <property type="project" value="TreeGrafter"/>
</dbReference>
<dbReference type="AlphaFoldDB" id="A0A6I9SFN5"/>
<dbReference type="InParanoid" id="A0A6I9SFN5"/>
<dbReference type="PANTHER" id="PTHR31100">
    <property type="entry name" value="AT-HOOK MOTIF NUCLEAR-LOCALIZED PROTEIN 15"/>
    <property type="match status" value="1"/>
</dbReference>
<dbReference type="Gene3D" id="3.30.1330.80">
    <property type="entry name" value="Hypothetical protein, similar to alpha- acetolactate decarboxylase, domain 2"/>
    <property type="match status" value="1"/>
</dbReference>
<dbReference type="GO" id="GO:0003680">
    <property type="term" value="F:minor groove of adenine-thymine-rich DNA binding"/>
    <property type="evidence" value="ECO:0007669"/>
    <property type="project" value="InterPro"/>
</dbReference>
<proteinExistence type="predicted"/>
<dbReference type="RefSeq" id="XP_010938728.1">
    <property type="nucleotide sequence ID" value="XM_010940426.3"/>
</dbReference>
<protein>
    <submittedName>
        <fullName evidence="4">AT-hook motif nuclear-localized protein 28</fullName>
    </submittedName>
</protein>
<dbReference type="CDD" id="cd11378">
    <property type="entry name" value="DUF296"/>
    <property type="match status" value="1"/>
</dbReference>
<dbReference type="SUPFAM" id="SSF117856">
    <property type="entry name" value="AF0104/ALDC/Ptd012-like"/>
    <property type="match status" value="1"/>
</dbReference>
<dbReference type="GO" id="GO:0005634">
    <property type="term" value="C:nucleus"/>
    <property type="evidence" value="ECO:0007669"/>
    <property type="project" value="TreeGrafter"/>
</dbReference>
<evidence type="ECO:0000256" key="1">
    <source>
        <dbReference type="SAM" id="MobiDB-lite"/>
    </source>
</evidence>
<dbReference type="GeneID" id="105057733"/>
<dbReference type="InterPro" id="IPR014476">
    <property type="entry name" value="AHL15-29"/>
</dbReference>
<dbReference type="Proteomes" id="UP000504607">
    <property type="component" value="Chromosome 14"/>
</dbReference>
<keyword evidence="3" id="KW-1185">Reference proteome</keyword>
<name>A0A6I9SFN5_ELAGV</name>
<feature type="domain" description="PPC" evidence="2">
    <location>
        <begin position="81"/>
        <end position="224"/>
    </location>
</feature>
<evidence type="ECO:0000313" key="3">
    <source>
        <dbReference type="Proteomes" id="UP000504607"/>
    </source>
</evidence>
<dbReference type="Pfam" id="PF03479">
    <property type="entry name" value="PCC"/>
    <property type="match status" value="1"/>
</dbReference>
<feature type="region of interest" description="Disordered" evidence="1">
    <location>
        <begin position="1"/>
        <end position="79"/>
    </location>
</feature>
<dbReference type="OrthoDB" id="780835at2759"/>
<evidence type="ECO:0000259" key="2">
    <source>
        <dbReference type="PROSITE" id="PS51742"/>
    </source>
</evidence>
<dbReference type="PANTHER" id="PTHR31100:SF63">
    <property type="entry name" value="AT-HOOK MOTIF NUCLEAR-LOCALIZED PROTEIN"/>
    <property type="match status" value="1"/>
</dbReference>
<feature type="compositionally biased region" description="Basic and acidic residues" evidence="1">
    <location>
        <begin position="29"/>
        <end position="39"/>
    </location>
</feature>
<gene>
    <name evidence="4" type="primary">LOC105057733</name>
</gene>
<dbReference type="PROSITE" id="PS51742">
    <property type="entry name" value="PPC"/>
    <property type="match status" value="1"/>
</dbReference>
<feature type="compositionally biased region" description="Polar residues" evidence="1">
    <location>
        <begin position="7"/>
        <end position="18"/>
    </location>
</feature>
<reference evidence="4" key="1">
    <citation type="submission" date="2025-08" db="UniProtKB">
        <authorList>
            <consortium name="RefSeq"/>
        </authorList>
    </citation>
    <scope>IDENTIFICATION</scope>
</reference>
<dbReference type="InterPro" id="IPR005175">
    <property type="entry name" value="PPC_dom"/>
</dbReference>
<evidence type="ECO:0000313" key="4">
    <source>
        <dbReference type="RefSeq" id="XP_010938728.1"/>
    </source>
</evidence>
<organism evidence="3 4">
    <name type="scientific">Elaeis guineensis var. tenera</name>
    <name type="common">Oil palm</name>
    <dbReference type="NCBI Taxonomy" id="51953"/>
    <lineage>
        <taxon>Eukaryota</taxon>
        <taxon>Viridiplantae</taxon>
        <taxon>Streptophyta</taxon>
        <taxon>Embryophyta</taxon>
        <taxon>Tracheophyta</taxon>
        <taxon>Spermatophyta</taxon>
        <taxon>Magnoliopsida</taxon>
        <taxon>Liliopsida</taxon>
        <taxon>Arecaceae</taxon>
        <taxon>Arecoideae</taxon>
        <taxon>Cocoseae</taxon>
        <taxon>Elaeidinae</taxon>
        <taxon>Elaeis</taxon>
    </lineage>
</organism>
<accession>A0A6I9SFN5</accession>